<reference evidence="2" key="1">
    <citation type="submission" date="2023-08" db="EMBL/GenBank/DDBJ databases">
        <authorList>
            <person name="Page C.A."/>
            <person name="Perez-Diaz I.M."/>
        </authorList>
    </citation>
    <scope>NUCLEOTIDE SEQUENCE</scope>
    <source>
        <strain evidence="2">3.8.38</strain>
    </source>
</reference>
<dbReference type="PANTHER" id="PTHR33169">
    <property type="entry name" value="PADR-FAMILY TRANSCRIPTIONAL REGULATOR"/>
    <property type="match status" value="1"/>
</dbReference>
<dbReference type="Gene3D" id="1.10.10.10">
    <property type="entry name" value="Winged helix-like DNA-binding domain superfamily/Winged helix DNA-binding domain"/>
    <property type="match status" value="1"/>
</dbReference>
<accession>A0AAW8W5J2</accession>
<dbReference type="Pfam" id="PF03551">
    <property type="entry name" value="PadR"/>
    <property type="match status" value="1"/>
</dbReference>
<evidence type="ECO:0000313" key="2">
    <source>
        <dbReference type="EMBL" id="MDT7014017.1"/>
    </source>
</evidence>
<dbReference type="SUPFAM" id="SSF46785">
    <property type="entry name" value="Winged helix' DNA-binding domain"/>
    <property type="match status" value="1"/>
</dbReference>
<feature type="domain" description="Transcription regulator PadR N-terminal" evidence="1">
    <location>
        <begin position="15"/>
        <end position="86"/>
    </location>
</feature>
<proteinExistence type="predicted"/>
<dbReference type="InterPro" id="IPR052509">
    <property type="entry name" value="Metal_resp_DNA-bind_regulator"/>
</dbReference>
<sequence>MKQSQLIKGVLEGCVLAIISQGETYGYQLMQALHHHGFPSLVGGTLYPLLAKLEKGGDIVSVKKPSPDGPARKYYTLTPQGKETFQTFQHQWSQLSGHVNQLIDEVHSNDETPGHPG</sequence>
<protein>
    <submittedName>
        <fullName evidence="2">PadR family transcriptional regulator</fullName>
    </submittedName>
</protein>
<gene>
    <name evidence="2" type="ORF">RI532_06225</name>
</gene>
<evidence type="ECO:0000313" key="3">
    <source>
        <dbReference type="Proteomes" id="UP001254075"/>
    </source>
</evidence>
<dbReference type="EMBL" id="JAVLAM010000001">
    <property type="protein sequence ID" value="MDT7014017.1"/>
    <property type="molecule type" value="Genomic_DNA"/>
</dbReference>
<organism evidence="2 3">
    <name type="scientific">Levilactobacillus namurensis</name>
    <dbReference type="NCBI Taxonomy" id="380393"/>
    <lineage>
        <taxon>Bacteria</taxon>
        <taxon>Bacillati</taxon>
        <taxon>Bacillota</taxon>
        <taxon>Bacilli</taxon>
        <taxon>Lactobacillales</taxon>
        <taxon>Lactobacillaceae</taxon>
        <taxon>Levilactobacillus</taxon>
    </lineage>
</organism>
<dbReference type="InterPro" id="IPR036390">
    <property type="entry name" value="WH_DNA-bd_sf"/>
</dbReference>
<name>A0AAW8W5J2_9LACO</name>
<dbReference type="InterPro" id="IPR036388">
    <property type="entry name" value="WH-like_DNA-bd_sf"/>
</dbReference>
<evidence type="ECO:0000259" key="1">
    <source>
        <dbReference type="Pfam" id="PF03551"/>
    </source>
</evidence>
<dbReference type="AlphaFoldDB" id="A0AAW8W5J2"/>
<dbReference type="PANTHER" id="PTHR33169:SF14">
    <property type="entry name" value="TRANSCRIPTIONAL REGULATOR RV3488"/>
    <property type="match status" value="1"/>
</dbReference>
<comment type="caution">
    <text evidence="2">The sequence shown here is derived from an EMBL/GenBank/DDBJ whole genome shotgun (WGS) entry which is preliminary data.</text>
</comment>
<dbReference type="Proteomes" id="UP001254075">
    <property type="component" value="Unassembled WGS sequence"/>
</dbReference>
<dbReference type="InterPro" id="IPR005149">
    <property type="entry name" value="Tscrpt_reg_PadR_N"/>
</dbReference>
<dbReference type="RefSeq" id="WP_024746862.1">
    <property type="nucleotide sequence ID" value="NZ_JAVLAM010000001.1"/>
</dbReference>